<organism evidence="1 2">
    <name type="scientific">Strongylocentrotus purpuratus</name>
    <name type="common">Purple sea urchin</name>
    <dbReference type="NCBI Taxonomy" id="7668"/>
    <lineage>
        <taxon>Eukaryota</taxon>
        <taxon>Metazoa</taxon>
        <taxon>Echinodermata</taxon>
        <taxon>Eleutherozoa</taxon>
        <taxon>Echinozoa</taxon>
        <taxon>Echinoidea</taxon>
        <taxon>Euechinoidea</taxon>
        <taxon>Echinacea</taxon>
        <taxon>Camarodonta</taxon>
        <taxon>Echinidea</taxon>
        <taxon>Strongylocentrotidae</taxon>
        <taxon>Strongylocentrotus</taxon>
    </lineage>
</organism>
<dbReference type="InParanoid" id="A0A7M7NJH9"/>
<dbReference type="KEGG" id="spu:115921771"/>
<proteinExistence type="predicted"/>
<accession>A0A7M7NJH9</accession>
<reference evidence="1" key="2">
    <citation type="submission" date="2021-01" db="UniProtKB">
        <authorList>
            <consortium name="EnsemblMetazoa"/>
        </authorList>
    </citation>
    <scope>IDENTIFICATION</scope>
</reference>
<evidence type="ECO:0000313" key="2">
    <source>
        <dbReference type="Proteomes" id="UP000007110"/>
    </source>
</evidence>
<name>A0A7M7NJH9_STRPU</name>
<dbReference type="RefSeq" id="XP_030835796.1">
    <property type="nucleotide sequence ID" value="XM_030979936.1"/>
</dbReference>
<protein>
    <submittedName>
        <fullName evidence="1">Uncharacterized protein</fullName>
    </submittedName>
</protein>
<keyword evidence="2" id="KW-1185">Reference proteome</keyword>
<reference evidence="2" key="1">
    <citation type="submission" date="2015-02" db="EMBL/GenBank/DDBJ databases">
        <title>Genome sequencing for Strongylocentrotus purpuratus.</title>
        <authorList>
            <person name="Murali S."/>
            <person name="Liu Y."/>
            <person name="Vee V."/>
            <person name="English A."/>
            <person name="Wang M."/>
            <person name="Skinner E."/>
            <person name="Han Y."/>
            <person name="Muzny D.M."/>
            <person name="Worley K.C."/>
            <person name="Gibbs R.A."/>
        </authorList>
    </citation>
    <scope>NUCLEOTIDE SEQUENCE</scope>
</reference>
<dbReference type="EnsemblMetazoa" id="XM_030979936">
    <property type="protein sequence ID" value="XP_030835796"/>
    <property type="gene ID" value="LOC115921771"/>
</dbReference>
<dbReference type="GeneID" id="115921771"/>
<dbReference type="AlphaFoldDB" id="A0A7M7NJH9"/>
<dbReference type="Proteomes" id="UP000007110">
    <property type="component" value="Unassembled WGS sequence"/>
</dbReference>
<dbReference type="OMA" id="ITNNCCK"/>
<sequence>MKVITNNCCKSPSYFHSNLANRPIKMAKALFFVLACALVVAALAEFEFDDETAADIEFMKRDADMMDFFDAEKRGRGRSMKKYKHCQQYNQACWCSRRSGKVVFCSGAGTGDNM</sequence>
<evidence type="ECO:0000313" key="1">
    <source>
        <dbReference type="EnsemblMetazoa" id="XP_030835796"/>
    </source>
</evidence>
<dbReference type="OrthoDB" id="10135378at2759"/>